<accession>A0A286F677</accession>
<sequence length="749" mass="83081">MKHLLLVIGLGFLWEPMAIAQGTMPHWVVDWSARTIDIDSPPTGPTIRILFKNLSEGAKFRGELSGKDGNKASFVETDLNASGLIESANEKLNGQNLPQLPWKLTITPDNAEVFSSSSFPPQGPAGDPNAGKAATTESDFPSLLQYASKLNQLRGKPNEIEEQAGLIKKIIETYKSLSIENLSANPYLSDLKWKEITEKINKSTAKASVGELNGLGFFGSLTDPTVALDALATFMARRFKEELNVAYVSKMKDFLSNTTHYDPFHLLLPETRQLIVHLNPEQYALFLDLLREQFRRDLSNASENTVLFLKTDYVRADVRAPLLAGAEIWDQLHHNRKAYEVIEALPDLAAIKVFPDTSVQRQSRSYLTMAALFSRSIRDSNGGYPKPEKPDLRTVKLFLGLFTEVHKKTLQANTIKLAGKNPDLYVALISQSGNLLQLSDPISSFLNKASQWQEAVKKLPLSGNASTPDEYSQYEKAVKSSFSLAISSLDLVETVLPNTAPDLAPWRTQWIPLAENLLPIGRFIVEKRYEMAAFTAVDLVAKYIDAKRKPGEDQKDRVVEYITLFARLLTAENRDQLVAILETTAQPLTSYRTKRTHSFNAAINGYGGGFIAAETLRSTDSNLDKQTKMAYGFTAPVGISVSTHVRQSSFSVFMPVLDIGGIFAFRLQDEGAKLPEVTWANFVAPGAYFIWGLPKSPLALSIGAQYGPEIRKITLKDNAGQVEEKTARAWRFGISLTVDIPLYNLATKR</sequence>
<protein>
    <submittedName>
        <fullName evidence="2">Uncharacterized protein</fullName>
    </submittedName>
</protein>
<organism evidence="2 3">
    <name type="scientific">Spirosoma fluviale</name>
    <dbReference type="NCBI Taxonomy" id="1597977"/>
    <lineage>
        <taxon>Bacteria</taxon>
        <taxon>Pseudomonadati</taxon>
        <taxon>Bacteroidota</taxon>
        <taxon>Cytophagia</taxon>
        <taxon>Cytophagales</taxon>
        <taxon>Cytophagaceae</taxon>
        <taxon>Spirosoma</taxon>
    </lineage>
</organism>
<evidence type="ECO:0000313" key="2">
    <source>
        <dbReference type="EMBL" id="SOD78692.1"/>
    </source>
</evidence>
<dbReference type="Proteomes" id="UP000219452">
    <property type="component" value="Unassembled WGS sequence"/>
</dbReference>
<feature type="region of interest" description="Disordered" evidence="1">
    <location>
        <begin position="113"/>
        <end position="136"/>
    </location>
</feature>
<evidence type="ECO:0000313" key="3">
    <source>
        <dbReference type="Proteomes" id="UP000219452"/>
    </source>
</evidence>
<dbReference type="OrthoDB" id="1488584at2"/>
<evidence type="ECO:0000256" key="1">
    <source>
        <dbReference type="SAM" id="MobiDB-lite"/>
    </source>
</evidence>
<reference evidence="3" key="1">
    <citation type="submission" date="2017-09" db="EMBL/GenBank/DDBJ databases">
        <authorList>
            <person name="Varghese N."/>
            <person name="Submissions S."/>
        </authorList>
    </citation>
    <scope>NUCLEOTIDE SEQUENCE [LARGE SCALE GENOMIC DNA]</scope>
    <source>
        <strain evidence="3">DSM 29961</strain>
    </source>
</reference>
<dbReference type="RefSeq" id="WP_097124299.1">
    <property type="nucleotide sequence ID" value="NZ_OCNH01000001.1"/>
</dbReference>
<proteinExistence type="predicted"/>
<keyword evidence="3" id="KW-1185">Reference proteome</keyword>
<dbReference type="EMBL" id="OCNH01000001">
    <property type="protein sequence ID" value="SOD78692.1"/>
    <property type="molecule type" value="Genomic_DNA"/>
</dbReference>
<gene>
    <name evidence="2" type="ORF">SAMN06269250_0592</name>
</gene>
<dbReference type="AlphaFoldDB" id="A0A286F677"/>
<name>A0A286F677_9BACT</name>